<sequence length="408" mass="44093">ALLVVRQPSILLLLQGLFSWSFDLADPDTWPRQLPQGFEQAVYLCVPNAAVSEESSGSARQSPQGYSAFRAPGPAGFESAFRFCSVPAALAAGNLRCSSPVDFSMVPLDSYTPGSGLQEDIFAEWEVEARDAKVLIAICGNGEIEFGEVCDEGPFASDGCLSCRAVAPGYKCKANTSCTPLCGDGLLFEGMEECDDGGMLQGCSTDCKLLACQRQEVGISSQSLSGASSTDQELMATLREVHLVPAKDSSQRMELQGYFRCFSSVDQFSDIAVALADCRGATRLSFLGEVSAGQMIRHDMELETAFDPVGDMHYEAGPYQLRARSEANGTEVLLSCKTGFLWEQCRFWAVQLSEETMPTALSLSQDGLSSEPLEFMEGALEIWIPPDSSRWLCEAADRLPLKCGDGKL</sequence>
<dbReference type="Proteomes" id="UP000601435">
    <property type="component" value="Unassembled WGS sequence"/>
</dbReference>
<dbReference type="InterPro" id="IPR011936">
    <property type="entry name" value="Myxo_disulph_rpt"/>
</dbReference>
<evidence type="ECO:0000256" key="2">
    <source>
        <dbReference type="ARBA" id="ARBA00022737"/>
    </source>
</evidence>
<accession>A0A813ABW2</accession>
<reference evidence="5" key="1">
    <citation type="submission" date="2021-02" db="EMBL/GenBank/DDBJ databases">
        <authorList>
            <person name="Dougan E. K."/>
            <person name="Rhodes N."/>
            <person name="Thang M."/>
            <person name="Chan C."/>
        </authorList>
    </citation>
    <scope>NUCLEOTIDE SEQUENCE</scope>
</reference>
<comment type="caution">
    <text evidence="5">The sequence shown here is derived from an EMBL/GenBank/DDBJ whole genome shotgun (WGS) entry which is preliminary data.</text>
</comment>
<evidence type="ECO:0000256" key="3">
    <source>
        <dbReference type="ARBA" id="ARBA00023157"/>
    </source>
</evidence>
<keyword evidence="2" id="KW-0677">Repeat</keyword>
<gene>
    <name evidence="5" type="ORF">SNEC2469_LOCUS27113</name>
</gene>
<dbReference type="OrthoDB" id="409374at2759"/>
<keyword evidence="3" id="KW-1015">Disulfide bond</keyword>
<dbReference type="EMBL" id="CAJNJA010056506">
    <property type="protein sequence ID" value="CAE7858952.1"/>
    <property type="molecule type" value="Genomic_DNA"/>
</dbReference>
<keyword evidence="1 4" id="KW-0732">Signal</keyword>
<feature type="non-terminal residue" evidence="5">
    <location>
        <position position="1"/>
    </location>
</feature>
<feature type="signal peptide" evidence="4">
    <location>
        <begin position="1"/>
        <end position="25"/>
    </location>
</feature>
<evidence type="ECO:0000313" key="6">
    <source>
        <dbReference type="Proteomes" id="UP000601435"/>
    </source>
</evidence>
<proteinExistence type="predicted"/>
<dbReference type="AlphaFoldDB" id="A0A813ABW2"/>
<dbReference type="NCBIfam" id="TIGR02232">
    <property type="entry name" value="myxo_disulf_rpt"/>
    <property type="match status" value="1"/>
</dbReference>
<evidence type="ECO:0000313" key="5">
    <source>
        <dbReference type="EMBL" id="CAE7858952.1"/>
    </source>
</evidence>
<evidence type="ECO:0000256" key="4">
    <source>
        <dbReference type="SAM" id="SignalP"/>
    </source>
</evidence>
<dbReference type="Pfam" id="PF13948">
    <property type="entry name" value="DUF4215"/>
    <property type="match status" value="1"/>
</dbReference>
<feature type="chain" id="PRO_5033020443" evidence="4">
    <location>
        <begin position="26"/>
        <end position="408"/>
    </location>
</feature>
<organism evidence="5 6">
    <name type="scientific">Symbiodinium necroappetens</name>
    <dbReference type="NCBI Taxonomy" id="1628268"/>
    <lineage>
        <taxon>Eukaryota</taxon>
        <taxon>Sar</taxon>
        <taxon>Alveolata</taxon>
        <taxon>Dinophyceae</taxon>
        <taxon>Suessiales</taxon>
        <taxon>Symbiodiniaceae</taxon>
        <taxon>Symbiodinium</taxon>
    </lineage>
</organism>
<keyword evidence="6" id="KW-1185">Reference proteome</keyword>
<feature type="non-terminal residue" evidence="5">
    <location>
        <position position="408"/>
    </location>
</feature>
<name>A0A813ABW2_9DINO</name>
<protein>
    <submittedName>
        <fullName evidence="5">Uncharacterized protein</fullName>
    </submittedName>
</protein>
<evidence type="ECO:0000256" key="1">
    <source>
        <dbReference type="ARBA" id="ARBA00022729"/>
    </source>
</evidence>